<evidence type="ECO:0000256" key="8">
    <source>
        <dbReference type="ARBA" id="ARBA00038436"/>
    </source>
</evidence>
<dbReference type="PANTHER" id="PTHR35011">
    <property type="entry name" value="2,3-DIKETO-L-GULONATE TRAP TRANSPORTER SMALL PERMEASE PROTEIN YIAM"/>
    <property type="match status" value="1"/>
</dbReference>
<dbReference type="AlphaFoldDB" id="A0A450Y7T1"/>
<dbReference type="EMBL" id="CAADFT010000001">
    <property type="protein sequence ID" value="VFK37594.1"/>
    <property type="molecule type" value="Genomic_DNA"/>
</dbReference>
<keyword evidence="7 9" id="KW-0472">Membrane</keyword>
<protein>
    <recommendedName>
        <fullName evidence="9">TRAP transporter small permease protein</fullName>
    </recommendedName>
</protein>
<gene>
    <name evidence="12" type="ORF">BECKTC1821E_GA0114239_100125</name>
</gene>
<dbReference type="PANTHER" id="PTHR35011:SF4">
    <property type="entry name" value="SLL1102 PROTEIN"/>
    <property type="match status" value="1"/>
</dbReference>
<evidence type="ECO:0000256" key="10">
    <source>
        <dbReference type="SAM" id="MobiDB-lite"/>
    </source>
</evidence>
<feature type="region of interest" description="Disordered" evidence="10">
    <location>
        <begin position="1"/>
        <end position="20"/>
    </location>
</feature>
<accession>A0A450Y7T1</accession>
<dbReference type="Pfam" id="PF04290">
    <property type="entry name" value="DctQ"/>
    <property type="match status" value="1"/>
</dbReference>
<evidence type="ECO:0000256" key="9">
    <source>
        <dbReference type="RuleBase" id="RU369079"/>
    </source>
</evidence>
<feature type="transmembrane region" description="Helical" evidence="9">
    <location>
        <begin position="48"/>
        <end position="68"/>
    </location>
</feature>
<evidence type="ECO:0000256" key="2">
    <source>
        <dbReference type="ARBA" id="ARBA00022448"/>
    </source>
</evidence>
<feature type="transmembrane region" description="Helical" evidence="9">
    <location>
        <begin position="80"/>
        <end position="98"/>
    </location>
</feature>
<comment type="similarity">
    <text evidence="8 9">Belongs to the TRAP transporter small permease family.</text>
</comment>
<evidence type="ECO:0000313" key="12">
    <source>
        <dbReference type="EMBL" id="VFK37594.1"/>
    </source>
</evidence>
<evidence type="ECO:0000256" key="4">
    <source>
        <dbReference type="ARBA" id="ARBA00022519"/>
    </source>
</evidence>
<evidence type="ECO:0000256" key="5">
    <source>
        <dbReference type="ARBA" id="ARBA00022692"/>
    </source>
</evidence>
<keyword evidence="3" id="KW-1003">Cell membrane</keyword>
<organism evidence="12">
    <name type="scientific">Candidatus Kentrum sp. TC</name>
    <dbReference type="NCBI Taxonomy" id="2126339"/>
    <lineage>
        <taxon>Bacteria</taxon>
        <taxon>Pseudomonadati</taxon>
        <taxon>Pseudomonadota</taxon>
        <taxon>Gammaproteobacteria</taxon>
        <taxon>Candidatus Kentrum</taxon>
    </lineage>
</organism>
<keyword evidence="5 9" id="KW-0812">Transmembrane</keyword>
<keyword evidence="2 9" id="KW-0813">Transport</keyword>
<evidence type="ECO:0000256" key="7">
    <source>
        <dbReference type="ARBA" id="ARBA00023136"/>
    </source>
</evidence>
<name>A0A450Y7T1_9GAMM</name>
<comment type="function">
    <text evidence="9">Part of the tripartite ATP-independent periplasmic (TRAP) transport system.</text>
</comment>
<comment type="subunit">
    <text evidence="9">The complex comprises the extracytoplasmic solute receptor protein and the two transmembrane proteins.</text>
</comment>
<dbReference type="GO" id="GO:0022857">
    <property type="term" value="F:transmembrane transporter activity"/>
    <property type="evidence" value="ECO:0007669"/>
    <property type="project" value="UniProtKB-UniRule"/>
</dbReference>
<keyword evidence="4 9" id="KW-0997">Cell inner membrane</keyword>
<feature type="transmembrane region" description="Helical" evidence="9">
    <location>
        <begin position="161"/>
        <end position="185"/>
    </location>
</feature>
<dbReference type="InterPro" id="IPR055348">
    <property type="entry name" value="DctQ"/>
</dbReference>
<evidence type="ECO:0000256" key="3">
    <source>
        <dbReference type="ARBA" id="ARBA00022475"/>
    </source>
</evidence>
<feature type="transmembrane region" description="Helical" evidence="9">
    <location>
        <begin position="119"/>
        <end position="141"/>
    </location>
</feature>
<dbReference type="InterPro" id="IPR007387">
    <property type="entry name" value="TRAP_DctQ"/>
</dbReference>
<sequence length="199" mass="22521">MLDRVLSVRGEASPSLNTSASSSIHSRNVLLFSFINAIEGFVRGIGRVICWANAFLILVIIAQVVLRYGFGRGQIFLEELQWHLFALAMLFGIGFTQVTNNHIRVDIFAEKFSENARRLWEIFGILVFMLPFTWVVFYHSLDFVAESWRLGEHSNAPSGLPWRWAIKSVIPLGFGLLGLAALAQLARDIALLMRKDRNQ</sequence>
<evidence type="ECO:0000259" key="11">
    <source>
        <dbReference type="Pfam" id="PF04290"/>
    </source>
</evidence>
<proteinExistence type="inferred from homology"/>
<comment type="subcellular location">
    <subcellularLocation>
        <location evidence="1 9">Cell inner membrane</location>
        <topology evidence="1 9">Multi-pass membrane protein</topology>
    </subcellularLocation>
</comment>
<evidence type="ECO:0000256" key="1">
    <source>
        <dbReference type="ARBA" id="ARBA00004429"/>
    </source>
</evidence>
<keyword evidence="6 9" id="KW-1133">Transmembrane helix</keyword>
<feature type="domain" description="Tripartite ATP-independent periplasmic transporters DctQ component" evidence="11">
    <location>
        <begin position="56"/>
        <end position="189"/>
    </location>
</feature>
<reference evidence="12" key="1">
    <citation type="submission" date="2019-02" db="EMBL/GenBank/DDBJ databases">
        <authorList>
            <person name="Gruber-Vodicka R. H."/>
            <person name="Seah K. B. B."/>
        </authorList>
    </citation>
    <scope>NUCLEOTIDE SEQUENCE</scope>
    <source>
        <strain evidence="12">BECK_BZ125</strain>
    </source>
</reference>
<dbReference type="GO" id="GO:0005886">
    <property type="term" value="C:plasma membrane"/>
    <property type="evidence" value="ECO:0007669"/>
    <property type="project" value="UniProtKB-SubCell"/>
</dbReference>
<evidence type="ECO:0000256" key="6">
    <source>
        <dbReference type="ARBA" id="ARBA00022989"/>
    </source>
</evidence>